<dbReference type="EMBL" id="RQVR01000004">
    <property type="protein sequence ID" value="RRJ92887.1"/>
    <property type="molecule type" value="Genomic_DNA"/>
</dbReference>
<organism evidence="1 2">
    <name type="scientific">Flavobacterium macacae</name>
    <dbReference type="NCBI Taxonomy" id="2488993"/>
    <lineage>
        <taxon>Bacteria</taxon>
        <taxon>Pseudomonadati</taxon>
        <taxon>Bacteroidota</taxon>
        <taxon>Flavobacteriia</taxon>
        <taxon>Flavobacteriales</taxon>
        <taxon>Flavobacteriaceae</taxon>
        <taxon>Flavobacterium</taxon>
    </lineage>
</organism>
<evidence type="ECO:0000313" key="2">
    <source>
        <dbReference type="Proteomes" id="UP000271937"/>
    </source>
</evidence>
<name>A0A3P3WEU2_9FLAO</name>
<keyword evidence="2" id="KW-1185">Reference proteome</keyword>
<accession>A0A3P3WEU2</accession>
<reference evidence="1 2" key="1">
    <citation type="submission" date="2018-11" db="EMBL/GenBank/DDBJ databases">
        <title>Flavobacterium sp. nov., YIM 102600 draft genome.</title>
        <authorList>
            <person name="Li G."/>
            <person name="Jiang Y."/>
        </authorList>
    </citation>
    <scope>NUCLEOTIDE SEQUENCE [LARGE SCALE GENOMIC DNA]</scope>
    <source>
        <strain evidence="1 2">YIM 102600</strain>
    </source>
</reference>
<dbReference type="Proteomes" id="UP000271937">
    <property type="component" value="Unassembled WGS sequence"/>
</dbReference>
<protein>
    <submittedName>
        <fullName evidence="1">Uncharacterized protein</fullName>
    </submittedName>
</protein>
<proteinExistence type="predicted"/>
<gene>
    <name evidence="1" type="ORF">EG849_04675</name>
</gene>
<dbReference type="OrthoDB" id="1242942at2"/>
<dbReference type="RefSeq" id="WP_125011928.1">
    <property type="nucleotide sequence ID" value="NZ_RQVR01000004.1"/>
</dbReference>
<comment type="caution">
    <text evidence="1">The sequence shown here is derived from an EMBL/GenBank/DDBJ whole genome shotgun (WGS) entry which is preliminary data.</text>
</comment>
<dbReference type="AlphaFoldDB" id="A0A3P3WEU2"/>
<evidence type="ECO:0000313" key="1">
    <source>
        <dbReference type="EMBL" id="RRJ92887.1"/>
    </source>
</evidence>
<sequence length="195" mass="23298">MNRIPDFLIKNDKEISVKNKKLPYGENYHSELFFINEKIIFEKRYQDDQLYQTLYYAYSQYEITDILKNEINATIVYEYFENSFKITEYKNHKDGIETDKNVSVENSNGECICFTKYKLVDGQLSQISTETDKNYYETGELKYVFEYNEDGSCFMIHNYQDPQGDIFGWDIGKPDIKFTWEGFEYYKNAEPIIPV</sequence>